<name>A0ABU2BQT8_9ACTN</name>
<accession>A0ABU2BQT8</accession>
<proteinExistence type="predicted"/>
<evidence type="ECO:0000313" key="1">
    <source>
        <dbReference type="EMBL" id="MDR7360998.1"/>
    </source>
</evidence>
<organism evidence="1 2">
    <name type="scientific">Nocardioides marmoribigeumensis</name>
    <dbReference type="NCBI Taxonomy" id="433649"/>
    <lineage>
        <taxon>Bacteria</taxon>
        <taxon>Bacillati</taxon>
        <taxon>Actinomycetota</taxon>
        <taxon>Actinomycetes</taxon>
        <taxon>Propionibacteriales</taxon>
        <taxon>Nocardioidaceae</taxon>
        <taxon>Nocardioides</taxon>
    </lineage>
</organism>
<dbReference type="Proteomes" id="UP001183648">
    <property type="component" value="Unassembled WGS sequence"/>
</dbReference>
<evidence type="ECO:0000313" key="2">
    <source>
        <dbReference type="Proteomes" id="UP001183648"/>
    </source>
</evidence>
<dbReference type="Gene3D" id="2.40.400.10">
    <property type="entry name" value="Acetoacetate decarboxylase-like"/>
    <property type="match status" value="1"/>
</dbReference>
<dbReference type="InterPro" id="IPR023375">
    <property type="entry name" value="ADC_dom_sf"/>
</dbReference>
<dbReference type="InterPro" id="IPR010451">
    <property type="entry name" value="Acetoacetate_decarboxylase"/>
</dbReference>
<comment type="caution">
    <text evidence="1">The sequence shown here is derived from an EMBL/GenBank/DDBJ whole genome shotgun (WGS) entry which is preliminary data.</text>
</comment>
<dbReference type="EMBL" id="JAVDYG010000001">
    <property type="protein sequence ID" value="MDR7360998.1"/>
    <property type="molecule type" value="Genomic_DNA"/>
</dbReference>
<sequence>MTATDLPRPELTGVTGVAETLLSPGLLAALPENTSEAPWTVNCSAVLWTGRPTAAARAALAPQLRDSRAVVVVGGMVRYLETPVGPYDEVFGIVMVRESLTRTFGHVAFMAVDSPASLVGGRTNWAMPKTLASFSGGVGSGRTIVARGDDDKAWEVRATPRVVGPRVPVRSKAVTRQEFPGERLGDSRLSAKGRARPAVVDVQVASDGPLAGWMRPGRHLGAVAEDVTFTLGVPRLLG</sequence>
<evidence type="ECO:0008006" key="3">
    <source>
        <dbReference type="Google" id="ProtNLM"/>
    </source>
</evidence>
<keyword evidence="2" id="KW-1185">Reference proteome</keyword>
<dbReference type="RefSeq" id="WP_310298309.1">
    <property type="nucleotide sequence ID" value="NZ_BAAAPS010000002.1"/>
</dbReference>
<protein>
    <recommendedName>
        <fullName evidence="3">Acetoacetate decarboxylase</fullName>
    </recommendedName>
</protein>
<dbReference type="Pfam" id="PF06314">
    <property type="entry name" value="ADC"/>
    <property type="match status" value="1"/>
</dbReference>
<gene>
    <name evidence="1" type="ORF">J2S63_000551</name>
</gene>
<dbReference type="SUPFAM" id="SSF160104">
    <property type="entry name" value="Acetoacetate decarboxylase-like"/>
    <property type="match status" value="1"/>
</dbReference>
<reference evidence="1 2" key="1">
    <citation type="submission" date="2023-07" db="EMBL/GenBank/DDBJ databases">
        <title>Sequencing the genomes of 1000 actinobacteria strains.</title>
        <authorList>
            <person name="Klenk H.-P."/>
        </authorList>
    </citation>
    <scope>NUCLEOTIDE SEQUENCE [LARGE SCALE GENOMIC DNA]</scope>
    <source>
        <strain evidence="1 2">DSM 19426</strain>
    </source>
</reference>